<dbReference type="GO" id="GO:0022857">
    <property type="term" value="F:transmembrane transporter activity"/>
    <property type="evidence" value="ECO:0007669"/>
    <property type="project" value="TreeGrafter"/>
</dbReference>
<dbReference type="GO" id="GO:0005886">
    <property type="term" value="C:plasma membrane"/>
    <property type="evidence" value="ECO:0007669"/>
    <property type="project" value="UniProtKB-SubCell"/>
</dbReference>
<comment type="subcellular location">
    <subcellularLocation>
        <location evidence="1">Cell membrane</location>
        <topology evidence="1">Multi-pass membrane protein</topology>
    </subcellularLocation>
</comment>
<accession>A0LKG4</accession>
<dbReference type="KEGG" id="sfu:Sfum_2234"/>
<evidence type="ECO:0000313" key="10">
    <source>
        <dbReference type="EMBL" id="ABK17916.1"/>
    </source>
</evidence>
<evidence type="ECO:0000256" key="7">
    <source>
        <dbReference type="SAM" id="Phobius"/>
    </source>
</evidence>
<dbReference type="InterPro" id="IPR025857">
    <property type="entry name" value="MacB_PCD"/>
</dbReference>
<keyword evidence="4 7" id="KW-1133">Transmembrane helix</keyword>
<feature type="domain" description="MacB-like periplasmic core" evidence="9">
    <location>
        <begin position="8"/>
        <end position="222"/>
    </location>
</feature>
<proteinExistence type="inferred from homology"/>
<feature type="domain" description="ABC3 transporter permease C-terminal" evidence="8">
    <location>
        <begin position="259"/>
        <end position="373"/>
    </location>
</feature>
<feature type="transmembrane region" description="Helical" evidence="7">
    <location>
        <begin position="300"/>
        <end position="322"/>
    </location>
</feature>
<dbReference type="EMBL" id="CP000478">
    <property type="protein sequence ID" value="ABK17916.1"/>
    <property type="molecule type" value="Genomic_DNA"/>
</dbReference>
<evidence type="ECO:0000256" key="2">
    <source>
        <dbReference type="ARBA" id="ARBA00022475"/>
    </source>
</evidence>
<keyword evidence="5 7" id="KW-0472">Membrane</keyword>
<dbReference type="InterPro" id="IPR050250">
    <property type="entry name" value="Macrolide_Exporter_MacB"/>
</dbReference>
<evidence type="ECO:0000256" key="6">
    <source>
        <dbReference type="ARBA" id="ARBA00038076"/>
    </source>
</evidence>
<dbReference type="InParanoid" id="A0LKG4"/>
<dbReference type="Pfam" id="PF12704">
    <property type="entry name" value="MacB_PCD"/>
    <property type="match status" value="1"/>
</dbReference>
<name>A0LKG4_SYNFM</name>
<dbReference type="PANTHER" id="PTHR30572:SF4">
    <property type="entry name" value="ABC TRANSPORTER PERMEASE YTRF"/>
    <property type="match status" value="1"/>
</dbReference>
<evidence type="ECO:0000256" key="3">
    <source>
        <dbReference type="ARBA" id="ARBA00022692"/>
    </source>
</evidence>
<feature type="transmembrane region" description="Helical" evidence="7">
    <location>
        <begin position="255"/>
        <end position="280"/>
    </location>
</feature>
<evidence type="ECO:0000259" key="9">
    <source>
        <dbReference type="Pfam" id="PF12704"/>
    </source>
</evidence>
<reference evidence="10 11" key="1">
    <citation type="submission" date="2006-10" db="EMBL/GenBank/DDBJ databases">
        <title>Complete sequence of Syntrophobacter fumaroxidans MPOB.</title>
        <authorList>
            <consortium name="US DOE Joint Genome Institute"/>
            <person name="Copeland A."/>
            <person name="Lucas S."/>
            <person name="Lapidus A."/>
            <person name="Barry K."/>
            <person name="Detter J.C."/>
            <person name="Glavina del Rio T."/>
            <person name="Hammon N."/>
            <person name="Israni S."/>
            <person name="Pitluck S."/>
            <person name="Goltsman E.G."/>
            <person name="Martinez M."/>
            <person name="Schmutz J."/>
            <person name="Larimer F."/>
            <person name="Land M."/>
            <person name="Hauser L."/>
            <person name="Kyrpides N."/>
            <person name="Kim E."/>
            <person name="Boone D.R."/>
            <person name="Brockman F."/>
            <person name="Culley D."/>
            <person name="Ferry J."/>
            <person name="Gunsalus R."/>
            <person name="McInerney M.J."/>
            <person name="Morrison M."/>
            <person name="Plugge C."/>
            <person name="Rohlin L."/>
            <person name="Scholten J."/>
            <person name="Sieber J."/>
            <person name="Stams A.J.M."/>
            <person name="Worm P."/>
            <person name="Henstra A.M."/>
            <person name="Richardson P."/>
        </authorList>
    </citation>
    <scope>NUCLEOTIDE SEQUENCE [LARGE SCALE GENOMIC DNA]</scope>
    <source>
        <strain evidence="11">DSM 10017 / MPOB</strain>
    </source>
</reference>
<protein>
    <recommendedName>
        <fullName evidence="12">ABC3 transporter permease protein domain-containing protein</fullName>
    </recommendedName>
</protein>
<dbReference type="eggNOG" id="COG0577">
    <property type="taxonomic scope" value="Bacteria"/>
</dbReference>
<evidence type="ECO:0000259" key="8">
    <source>
        <dbReference type="Pfam" id="PF02687"/>
    </source>
</evidence>
<dbReference type="RefSeq" id="WP_011699085.1">
    <property type="nucleotide sequence ID" value="NC_008554.1"/>
</dbReference>
<evidence type="ECO:0000313" key="11">
    <source>
        <dbReference type="Proteomes" id="UP000001784"/>
    </source>
</evidence>
<dbReference type="HOGENOM" id="CLU_000604_8_0_7"/>
<dbReference type="STRING" id="335543.Sfum_2234"/>
<feature type="transmembrane region" description="Helical" evidence="7">
    <location>
        <begin position="342"/>
        <end position="364"/>
    </location>
</feature>
<evidence type="ECO:0000256" key="1">
    <source>
        <dbReference type="ARBA" id="ARBA00004651"/>
    </source>
</evidence>
<evidence type="ECO:0000256" key="4">
    <source>
        <dbReference type="ARBA" id="ARBA00022989"/>
    </source>
</evidence>
<sequence precursor="true">MRRYLGVVLAITVGTAGFIVVITMGQEVKKTLNTDLDLLGGATLVKVRFEEYLPNRDRFSKPPTFQSETVNALKTMQGVQAVSAAAAKMTWGTSTWYNARRSFAVLAADGLFFRVNGLAPVSGELFGADAVNERARIVVIGEELARSLFETADATGRILPIDKDLFLVTGVLGGTLAGDRVNSAFIPLTTGRDRLENLGPVDRLYIRCSSWDDVARVAEAVPAMVGMHQSAERLRVDVAWDPLKRVQRIAWWIEVFVYLAIVATLVLGGFGIWNGMMAAVQARTREIGLKKAMGAEDRDILIQFLIESLFLSSGSAAMGVLLGRVCVETMSSFLKCRPPEELFATCVMMGIGFSVLLGIGAGFYPSLRASRMEVVSAIRYE</sequence>
<keyword evidence="2" id="KW-1003">Cell membrane</keyword>
<dbReference type="PANTHER" id="PTHR30572">
    <property type="entry name" value="MEMBRANE COMPONENT OF TRANSPORTER-RELATED"/>
    <property type="match status" value="1"/>
</dbReference>
<evidence type="ECO:0008006" key="12">
    <source>
        <dbReference type="Google" id="ProtNLM"/>
    </source>
</evidence>
<dbReference type="AlphaFoldDB" id="A0LKG4"/>
<comment type="similarity">
    <text evidence="6">Belongs to the ABC-4 integral membrane protein family.</text>
</comment>
<organism evidence="10 11">
    <name type="scientific">Syntrophobacter fumaroxidans (strain DSM 10017 / MPOB)</name>
    <dbReference type="NCBI Taxonomy" id="335543"/>
    <lineage>
        <taxon>Bacteria</taxon>
        <taxon>Pseudomonadati</taxon>
        <taxon>Thermodesulfobacteriota</taxon>
        <taxon>Syntrophobacteria</taxon>
        <taxon>Syntrophobacterales</taxon>
        <taxon>Syntrophobacteraceae</taxon>
        <taxon>Syntrophobacter</taxon>
    </lineage>
</organism>
<gene>
    <name evidence="10" type="ordered locus">Sfum_2234</name>
</gene>
<keyword evidence="3 7" id="KW-0812">Transmembrane</keyword>
<dbReference type="InterPro" id="IPR003838">
    <property type="entry name" value="ABC3_permease_C"/>
</dbReference>
<evidence type="ECO:0000256" key="5">
    <source>
        <dbReference type="ARBA" id="ARBA00023136"/>
    </source>
</evidence>
<keyword evidence="11" id="KW-1185">Reference proteome</keyword>
<dbReference type="Pfam" id="PF02687">
    <property type="entry name" value="FtsX"/>
    <property type="match status" value="1"/>
</dbReference>
<dbReference type="Proteomes" id="UP000001784">
    <property type="component" value="Chromosome"/>
</dbReference>